<keyword evidence="5" id="KW-0804">Transcription</keyword>
<evidence type="ECO:0000256" key="5">
    <source>
        <dbReference type="ARBA" id="ARBA00023163"/>
    </source>
</evidence>
<dbReference type="SMART" id="SM00717">
    <property type="entry name" value="SANT"/>
    <property type="match status" value="1"/>
</dbReference>
<dbReference type="Pfam" id="PF16495">
    <property type="entry name" value="SWIRM-assoc_1"/>
    <property type="match status" value="1"/>
</dbReference>
<feature type="domain" description="SANT" evidence="10">
    <location>
        <begin position="239"/>
        <end position="290"/>
    </location>
</feature>
<evidence type="ECO:0000313" key="12">
    <source>
        <dbReference type="EMBL" id="KAF7817699.1"/>
    </source>
</evidence>
<keyword evidence="4" id="KW-0238">DNA-binding</keyword>
<evidence type="ECO:0000313" key="13">
    <source>
        <dbReference type="Proteomes" id="UP000634136"/>
    </source>
</evidence>
<dbReference type="PROSITE" id="PS50090">
    <property type="entry name" value="MYB_LIKE"/>
    <property type="match status" value="1"/>
</dbReference>
<evidence type="ECO:0000256" key="4">
    <source>
        <dbReference type="ARBA" id="ARBA00023125"/>
    </source>
</evidence>
<reference evidence="12" key="1">
    <citation type="submission" date="2020-09" db="EMBL/GenBank/DDBJ databases">
        <title>Genome-Enabled Discovery of Anthraquinone Biosynthesis in Senna tora.</title>
        <authorList>
            <person name="Kang S.-H."/>
            <person name="Pandey R.P."/>
            <person name="Lee C.-M."/>
            <person name="Sim J.-S."/>
            <person name="Jeong J.-T."/>
            <person name="Choi B.-S."/>
            <person name="Jung M."/>
            <person name="Ginzburg D."/>
            <person name="Zhao K."/>
            <person name="Won S.Y."/>
            <person name="Oh T.-J."/>
            <person name="Yu Y."/>
            <person name="Kim N.-H."/>
            <person name="Lee O.R."/>
            <person name="Lee T.-H."/>
            <person name="Bashyal P."/>
            <person name="Kim T.-S."/>
            <person name="Lee W.-H."/>
            <person name="Kawkins C."/>
            <person name="Kim C.-K."/>
            <person name="Kim J.S."/>
            <person name="Ahn B.O."/>
            <person name="Rhee S.Y."/>
            <person name="Sohng J.K."/>
        </authorList>
    </citation>
    <scope>NUCLEOTIDE SEQUENCE</scope>
    <source>
        <tissue evidence="12">Leaf</tissue>
    </source>
</reference>
<dbReference type="InterPro" id="IPR009057">
    <property type="entry name" value="Homeodomain-like_sf"/>
</dbReference>
<dbReference type="InterPro" id="IPR001005">
    <property type="entry name" value="SANT/Myb"/>
</dbReference>
<evidence type="ECO:0000259" key="11">
    <source>
        <dbReference type="PROSITE" id="PS51294"/>
    </source>
</evidence>
<dbReference type="OrthoDB" id="118550at2759"/>
<dbReference type="Gene3D" id="1.10.10.60">
    <property type="entry name" value="Homeodomain-like"/>
    <property type="match status" value="1"/>
</dbReference>
<dbReference type="Pfam" id="PF00249">
    <property type="entry name" value="Myb_DNA-binding"/>
    <property type="match status" value="1"/>
</dbReference>
<dbReference type="CDD" id="cd00167">
    <property type="entry name" value="SANT"/>
    <property type="match status" value="1"/>
</dbReference>
<dbReference type="Gene3D" id="1.10.10.10">
    <property type="entry name" value="Winged helix-like DNA-binding domain superfamily/Winged helix DNA-binding domain"/>
    <property type="match status" value="1"/>
</dbReference>
<evidence type="ECO:0000256" key="6">
    <source>
        <dbReference type="ARBA" id="ARBA00023242"/>
    </source>
</evidence>
<sequence length="494" mass="55590">MATKSPASCVETASLKQVIMSETPSSETRDGGRTASASASASPSPSPSPEANVILVPSHSRWFSWNDIHECEVRHLPEFFDSVSPSKNPRVYKYYRNFIVKHFRDNPTRKITFTDVRKTLVGDVGSIRRVFDFLEAWSLINYQPSSAIGVEWALKEIKYEGHVANLLDLPLISFLDNTISTNAILMLSSLIRPCPLICGLITHIAPKYDLTLCARCYVRGNYQVGVSSSDFRRVEISEETKTDWTDKETLHLLEAIMHYGDDWRRVAQHVGGRTEKECVAHFIKLSFGEEFLHYQYSGVCNEKAYQLKELMDAECGLKSIGSAEPSKKMRLTPLADVSNPIMAQAAFLTALAGVEVAKAAAQAAVTAVSEAYRASRINYRPPPRNMLLQDTDIASNGGTTSDTFEWTRSHANTQLEKEESDLEKAISGIIEVQMKNIRGKLVQFEDIDLRMEKEWQQLEQMKNMLYVDKLTLLFQRRSAPKTGDNKEEDNVNTD</sequence>
<dbReference type="PANTHER" id="PTHR12802">
    <property type="entry name" value="SWI/SNF COMPLEX-RELATED"/>
    <property type="match status" value="1"/>
</dbReference>
<feature type="region of interest" description="Disordered" evidence="7">
    <location>
        <begin position="16"/>
        <end position="50"/>
    </location>
</feature>
<dbReference type="PROSITE" id="PS50934">
    <property type="entry name" value="SWIRM"/>
    <property type="match status" value="1"/>
</dbReference>
<dbReference type="GO" id="GO:0003677">
    <property type="term" value="F:DNA binding"/>
    <property type="evidence" value="ECO:0007669"/>
    <property type="project" value="UniProtKB-KW"/>
</dbReference>
<dbReference type="SUPFAM" id="SSF46689">
    <property type="entry name" value="Homeodomain-like"/>
    <property type="match status" value="2"/>
</dbReference>
<dbReference type="EMBL" id="JAAIUW010000009">
    <property type="protein sequence ID" value="KAF7817699.1"/>
    <property type="molecule type" value="Genomic_DNA"/>
</dbReference>
<keyword evidence="13" id="KW-1185">Reference proteome</keyword>
<feature type="domain" description="HTH myb-type" evidence="11">
    <location>
        <begin position="241"/>
        <end position="289"/>
    </location>
</feature>
<dbReference type="InterPro" id="IPR007526">
    <property type="entry name" value="SWIRM"/>
</dbReference>
<evidence type="ECO:0000259" key="10">
    <source>
        <dbReference type="PROSITE" id="PS51293"/>
    </source>
</evidence>
<dbReference type="InterPro" id="IPR017884">
    <property type="entry name" value="SANT_dom"/>
</dbReference>
<evidence type="ECO:0000256" key="7">
    <source>
        <dbReference type="SAM" id="MobiDB-lite"/>
    </source>
</evidence>
<dbReference type="InterPro" id="IPR036388">
    <property type="entry name" value="WH-like_DNA-bd_sf"/>
</dbReference>
<proteinExistence type="predicted"/>
<evidence type="ECO:0000259" key="9">
    <source>
        <dbReference type="PROSITE" id="PS50934"/>
    </source>
</evidence>
<gene>
    <name evidence="12" type="ORF">G2W53_031668</name>
</gene>
<organism evidence="12 13">
    <name type="scientific">Senna tora</name>
    <dbReference type="NCBI Taxonomy" id="362788"/>
    <lineage>
        <taxon>Eukaryota</taxon>
        <taxon>Viridiplantae</taxon>
        <taxon>Streptophyta</taxon>
        <taxon>Embryophyta</taxon>
        <taxon>Tracheophyta</taxon>
        <taxon>Spermatophyta</taxon>
        <taxon>Magnoliopsida</taxon>
        <taxon>eudicotyledons</taxon>
        <taxon>Gunneridae</taxon>
        <taxon>Pentapetalae</taxon>
        <taxon>rosids</taxon>
        <taxon>fabids</taxon>
        <taxon>Fabales</taxon>
        <taxon>Fabaceae</taxon>
        <taxon>Caesalpinioideae</taxon>
        <taxon>Cassia clade</taxon>
        <taxon>Senna</taxon>
    </lineage>
</organism>
<dbReference type="FunFam" id="1.10.10.10:FF:000020">
    <property type="entry name" value="SWI/SNF complex subunit SMARCC2 isoform c"/>
    <property type="match status" value="1"/>
</dbReference>
<dbReference type="InterPro" id="IPR017930">
    <property type="entry name" value="Myb_dom"/>
</dbReference>
<dbReference type="FunFam" id="1.10.10.60:FF:000014">
    <property type="entry name" value="SWI/SNF complex subunit SMARCC2 isoform C"/>
    <property type="match status" value="1"/>
</dbReference>
<keyword evidence="3" id="KW-0805">Transcription regulation</keyword>
<comment type="caution">
    <text evidence="12">The sequence shown here is derived from an EMBL/GenBank/DDBJ whole genome shotgun (WGS) entry which is preliminary data.</text>
</comment>
<feature type="domain" description="Myb-like" evidence="8">
    <location>
        <begin position="236"/>
        <end position="286"/>
    </location>
</feature>
<evidence type="ECO:0000259" key="8">
    <source>
        <dbReference type="PROSITE" id="PS50090"/>
    </source>
</evidence>
<keyword evidence="6" id="KW-0539">Nucleus</keyword>
<evidence type="ECO:0000256" key="2">
    <source>
        <dbReference type="ARBA" id="ARBA00022473"/>
    </source>
</evidence>
<dbReference type="Proteomes" id="UP000634136">
    <property type="component" value="Unassembled WGS sequence"/>
</dbReference>
<dbReference type="Pfam" id="PF04433">
    <property type="entry name" value="SWIRM"/>
    <property type="match status" value="1"/>
</dbReference>
<dbReference type="AlphaFoldDB" id="A0A834WHY6"/>
<dbReference type="InterPro" id="IPR032451">
    <property type="entry name" value="SMARCC_C"/>
</dbReference>
<name>A0A834WHY6_9FABA</name>
<feature type="domain" description="SWIRM" evidence="9">
    <location>
        <begin position="54"/>
        <end position="151"/>
    </location>
</feature>
<comment type="subcellular location">
    <subcellularLocation>
        <location evidence="1">Nucleus</location>
    </subcellularLocation>
</comment>
<dbReference type="PROSITE" id="PS51293">
    <property type="entry name" value="SANT"/>
    <property type="match status" value="1"/>
</dbReference>
<protein>
    <submittedName>
        <fullName evidence="12">SWI/SNF complex subunit SWI3B</fullName>
    </submittedName>
</protein>
<evidence type="ECO:0000256" key="1">
    <source>
        <dbReference type="ARBA" id="ARBA00004123"/>
    </source>
</evidence>
<dbReference type="GO" id="GO:0005634">
    <property type="term" value="C:nucleus"/>
    <property type="evidence" value="ECO:0007669"/>
    <property type="project" value="UniProtKB-SubCell"/>
</dbReference>
<evidence type="ECO:0000256" key="3">
    <source>
        <dbReference type="ARBA" id="ARBA00023015"/>
    </source>
</evidence>
<dbReference type="PANTHER" id="PTHR12802:SF44">
    <property type="entry name" value="SWI_SNF COMPLEX SUBUNIT SWI3B"/>
    <property type="match status" value="1"/>
</dbReference>
<dbReference type="PROSITE" id="PS51294">
    <property type="entry name" value="HTH_MYB"/>
    <property type="match status" value="1"/>
</dbReference>
<keyword evidence="2" id="KW-0217">Developmental protein</keyword>
<accession>A0A834WHY6</accession>